<sequence>MTDDRDANTLSWTKVLFVSLPYLALYIASIILTGMTDAEPARATELWKLFMPFVALVSVVGGWRFSGETNKEKAIYVGKQVIYWGAVLIVINLLFMGDTPHFLNAESQGFVVAYILGLSALLSGIYIDWKMSVFGAFLIISTLGIAFLDDNAVLISVAGVAIAGIAVTLMLRRRGKAA</sequence>
<dbReference type="EMBL" id="NRSJ01000021">
    <property type="protein sequence ID" value="MBK1705410.1"/>
    <property type="molecule type" value="Genomic_DNA"/>
</dbReference>
<feature type="transmembrane region" description="Helical" evidence="1">
    <location>
        <begin position="154"/>
        <end position="171"/>
    </location>
</feature>
<accession>A0AAJ0XAS0</accession>
<keyword evidence="1" id="KW-1133">Transmembrane helix</keyword>
<keyword evidence="1" id="KW-0472">Membrane</keyword>
<evidence type="ECO:0000256" key="1">
    <source>
        <dbReference type="SAM" id="Phobius"/>
    </source>
</evidence>
<keyword evidence="1" id="KW-0812">Transmembrane</keyword>
<dbReference type="AlphaFoldDB" id="A0AAJ0XAS0"/>
<keyword evidence="3" id="KW-1185">Reference proteome</keyword>
<protein>
    <submittedName>
        <fullName evidence="2">Uncharacterized protein</fullName>
    </submittedName>
</protein>
<name>A0AAJ0XAS0_9GAMM</name>
<dbReference type="Proteomes" id="UP001296776">
    <property type="component" value="Unassembled WGS sequence"/>
</dbReference>
<reference evidence="2" key="1">
    <citation type="submission" date="2017-08" db="EMBL/GenBank/DDBJ databases">
        <authorList>
            <person name="Imhoff J.F."/>
            <person name="Rahn T."/>
            <person name="Kuenzel S."/>
            <person name="Neulinger S.C."/>
        </authorList>
    </citation>
    <scope>NUCLEOTIDE SEQUENCE</scope>
    <source>
        <strain evidence="2">DSM 11080</strain>
    </source>
</reference>
<evidence type="ECO:0000313" key="3">
    <source>
        <dbReference type="Proteomes" id="UP001296776"/>
    </source>
</evidence>
<feature type="transmembrane region" description="Helical" evidence="1">
    <location>
        <begin position="132"/>
        <end position="148"/>
    </location>
</feature>
<organism evidence="2 3">
    <name type="scientific">Halochromatium glycolicum</name>
    <dbReference type="NCBI Taxonomy" id="85075"/>
    <lineage>
        <taxon>Bacteria</taxon>
        <taxon>Pseudomonadati</taxon>
        <taxon>Pseudomonadota</taxon>
        <taxon>Gammaproteobacteria</taxon>
        <taxon>Chromatiales</taxon>
        <taxon>Chromatiaceae</taxon>
        <taxon>Halochromatium</taxon>
    </lineage>
</organism>
<evidence type="ECO:0000313" key="2">
    <source>
        <dbReference type="EMBL" id="MBK1705410.1"/>
    </source>
</evidence>
<feature type="transmembrane region" description="Helical" evidence="1">
    <location>
        <begin position="77"/>
        <end position="97"/>
    </location>
</feature>
<feature type="transmembrane region" description="Helical" evidence="1">
    <location>
        <begin position="12"/>
        <end position="34"/>
    </location>
</feature>
<reference evidence="2" key="2">
    <citation type="journal article" date="2020" name="Microorganisms">
        <title>Osmotic Adaptation and Compatible Solute Biosynthesis of Phototrophic Bacteria as Revealed from Genome Analyses.</title>
        <authorList>
            <person name="Imhoff J.F."/>
            <person name="Rahn T."/>
            <person name="Kunzel S."/>
            <person name="Keller A."/>
            <person name="Neulinger S.C."/>
        </authorList>
    </citation>
    <scope>NUCLEOTIDE SEQUENCE</scope>
    <source>
        <strain evidence="2">DSM 11080</strain>
    </source>
</reference>
<proteinExistence type="predicted"/>
<gene>
    <name evidence="2" type="ORF">CKO40_12840</name>
</gene>
<feature type="transmembrane region" description="Helical" evidence="1">
    <location>
        <begin position="109"/>
        <end position="127"/>
    </location>
</feature>
<feature type="transmembrane region" description="Helical" evidence="1">
    <location>
        <begin position="46"/>
        <end position="65"/>
    </location>
</feature>
<comment type="caution">
    <text evidence="2">The sequence shown here is derived from an EMBL/GenBank/DDBJ whole genome shotgun (WGS) entry which is preliminary data.</text>
</comment>